<dbReference type="InterPro" id="IPR001387">
    <property type="entry name" value="Cro/C1-type_HTH"/>
</dbReference>
<dbReference type="GO" id="GO:0003677">
    <property type="term" value="F:DNA binding"/>
    <property type="evidence" value="ECO:0007669"/>
    <property type="project" value="InterPro"/>
</dbReference>
<dbReference type="InterPro" id="IPR041413">
    <property type="entry name" value="MLTR_LBD"/>
</dbReference>
<feature type="domain" description="HTH cro/C1-type" evidence="1">
    <location>
        <begin position="9"/>
        <end position="63"/>
    </location>
</feature>
<dbReference type="RefSeq" id="WP_142099316.1">
    <property type="nucleotide sequence ID" value="NZ_VFPH01000001.1"/>
</dbReference>
<dbReference type="OrthoDB" id="2959414at2"/>
<protein>
    <submittedName>
        <fullName evidence="2">Transcriptional regulator with XRE-family HTH domain</fullName>
    </submittedName>
</protein>
<gene>
    <name evidence="2" type="ORF">FB388_1818</name>
</gene>
<dbReference type="Proteomes" id="UP000319818">
    <property type="component" value="Unassembled WGS sequence"/>
</dbReference>
<sequence>MGGGAGEVLRFWRQRRGMSQLELATATGVSTKHLSFVENGRARPSRQLLVHLADALALPLGERDRLLLAGGYAPPQGAVGPRDRAMRPLRQALDELLAAHDPNPAIVVDARWDLVAANAAADVLWDGVDSGLLTPPVNMLRLSTHPEGLPRISTATPACSRSLIDRLRRKAGEDADDVLLDLVLEAEGHLAAAPGEPPRWTGDGVMAGFELKTRLGVVGLRTVIATLGAPLDVGASDLALETFLPADEDSATLLRALAASRPLPGPGKPPSWPAKP</sequence>
<dbReference type="PROSITE" id="PS50943">
    <property type="entry name" value="HTH_CROC1"/>
    <property type="match status" value="1"/>
</dbReference>
<dbReference type="Pfam" id="PF13560">
    <property type="entry name" value="HTH_31"/>
    <property type="match status" value="1"/>
</dbReference>
<proteinExistence type="predicted"/>
<dbReference type="EMBL" id="VFPH01000001">
    <property type="protein sequence ID" value="TQM44451.1"/>
    <property type="molecule type" value="Genomic_DNA"/>
</dbReference>
<reference evidence="2 3" key="1">
    <citation type="submission" date="2019-06" db="EMBL/GenBank/DDBJ databases">
        <title>Sequencing the genomes of 1000 actinobacteria strains.</title>
        <authorList>
            <person name="Klenk H.-P."/>
        </authorList>
    </citation>
    <scope>NUCLEOTIDE SEQUENCE [LARGE SCALE GENOMIC DNA]</scope>
    <source>
        <strain evidence="2 3">DSM 45511</strain>
    </source>
</reference>
<dbReference type="CDD" id="cd00093">
    <property type="entry name" value="HTH_XRE"/>
    <property type="match status" value="1"/>
</dbReference>
<dbReference type="PANTHER" id="PTHR35010">
    <property type="entry name" value="BLL4672 PROTEIN-RELATED"/>
    <property type="match status" value="1"/>
</dbReference>
<dbReference type="Gene3D" id="1.10.260.40">
    <property type="entry name" value="lambda repressor-like DNA-binding domains"/>
    <property type="match status" value="1"/>
</dbReference>
<evidence type="ECO:0000313" key="3">
    <source>
        <dbReference type="Proteomes" id="UP000319818"/>
    </source>
</evidence>
<evidence type="ECO:0000313" key="2">
    <source>
        <dbReference type="EMBL" id="TQM44451.1"/>
    </source>
</evidence>
<dbReference type="Gene3D" id="3.30.450.180">
    <property type="match status" value="1"/>
</dbReference>
<dbReference type="InterPro" id="IPR010982">
    <property type="entry name" value="Lambda_DNA-bd_dom_sf"/>
</dbReference>
<organism evidence="2 3">
    <name type="scientific">Pseudonocardia cypriaca</name>
    <dbReference type="NCBI Taxonomy" id="882449"/>
    <lineage>
        <taxon>Bacteria</taxon>
        <taxon>Bacillati</taxon>
        <taxon>Actinomycetota</taxon>
        <taxon>Actinomycetes</taxon>
        <taxon>Pseudonocardiales</taxon>
        <taxon>Pseudonocardiaceae</taxon>
        <taxon>Pseudonocardia</taxon>
    </lineage>
</organism>
<accession>A0A543GEE5</accession>
<keyword evidence="3" id="KW-1185">Reference proteome</keyword>
<evidence type="ECO:0000259" key="1">
    <source>
        <dbReference type="PROSITE" id="PS50943"/>
    </source>
</evidence>
<dbReference type="SUPFAM" id="SSF47413">
    <property type="entry name" value="lambda repressor-like DNA-binding domains"/>
    <property type="match status" value="1"/>
</dbReference>
<dbReference type="PANTHER" id="PTHR35010:SF4">
    <property type="entry name" value="BLL5781 PROTEIN"/>
    <property type="match status" value="1"/>
</dbReference>
<dbReference type="SMART" id="SM00530">
    <property type="entry name" value="HTH_XRE"/>
    <property type="match status" value="1"/>
</dbReference>
<comment type="caution">
    <text evidence="2">The sequence shown here is derived from an EMBL/GenBank/DDBJ whole genome shotgun (WGS) entry which is preliminary data.</text>
</comment>
<name>A0A543GEE5_9PSEU</name>
<dbReference type="Pfam" id="PF17765">
    <property type="entry name" value="MLTR_LBD"/>
    <property type="match status" value="1"/>
</dbReference>
<dbReference type="AlphaFoldDB" id="A0A543GEE5"/>